<dbReference type="EMBL" id="QYUK01000008">
    <property type="protein sequence ID" value="RJF94493.1"/>
    <property type="molecule type" value="Genomic_DNA"/>
</dbReference>
<evidence type="ECO:0000313" key="1">
    <source>
        <dbReference type="EMBL" id="RJF94493.1"/>
    </source>
</evidence>
<dbReference type="GO" id="GO:0032259">
    <property type="term" value="P:methylation"/>
    <property type="evidence" value="ECO:0007669"/>
    <property type="project" value="UniProtKB-KW"/>
</dbReference>
<reference evidence="1 2" key="1">
    <citation type="submission" date="2018-09" db="EMBL/GenBank/DDBJ databases">
        <authorList>
            <person name="Zhu H."/>
        </authorList>
    </citation>
    <scope>NUCLEOTIDE SEQUENCE [LARGE SCALE GENOMIC DNA]</scope>
    <source>
        <strain evidence="1 2">K1W22B-8</strain>
    </source>
</reference>
<dbReference type="RefSeq" id="WP_119775611.1">
    <property type="nucleotide sequence ID" value="NZ_QYUK01000008.1"/>
</dbReference>
<dbReference type="GO" id="GO:0008168">
    <property type="term" value="F:methyltransferase activity"/>
    <property type="evidence" value="ECO:0007669"/>
    <property type="project" value="UniProtKB-KW"/>
</dbReference>
<protein>
    <submittedName>
        <fullName evidence="1">Methyltransferase domain-containing protein</fullName>
    </submittedName>
</protein>
<proteinExistence type="predicted"/>
<sequence>MAKAAGFDIGFRLIFAGGQLLTYMLLPSDARSINPWWFSNEARRFVKQRRKRGDRQIEKYIAQISPDGWHPSRNWDQRSELAATLIPKGLAIMDVGCGGMYFEKHARPRHYLPVDMAPRDHRTQVHDLDAAPLPAEWIDAVDLVCFLGVLEYVQDPAAHLRRIAARARPILCSYNVAERRRHDSLRYAKWTNTLDTDAFESVLAESGFVIARRLPFGNRQLVYLAFPEPVANPPPWWRDLPHPPLVAENGAETLRVDGDRAPGTNA</sequence>
<comment type="caution">
    <text evidence="1">The sequence shown here is derived from an EMBL/GenBank/DDBJ whole genome shotgun (WGS) entry which is preliminary data.</text>
</comment>
<accession>A0A418WT94</accession>
<dbReference type="Proteomes" id="UP000284605">
    <property type="component" value="Unassembled WGS sequence"/>
</dbReference>
<gene>
    <name evidence="1" type="ORF">D3874_01255</name>
</gene>
<dbReference type="Pfam" id="PF13489">
    <property type="entry name" value="Methyltransf_23"/>
    <property type="match status" value="1"/>
</dbReference>
<dbReference type="SUPFAM" id="SSF53335">
    <property type="entry name" value="S-adenosyl-L-methionine-dependent methyltransferases"/>
    <property type="match status" value="1"/>
</dbReference>
<organism evidence="1 2">
    <name type="scientific">Oleomonas cavernae</name>
    <dbReference type="NCBI Taxonomy" id="2320859"/>
    <lineage>
        <taxon>Bacteria</taxon>
        <taxon>Pseudomonadati</taxon>
        <taxon>Pseudomonadota</taxon>
        <taxon>Alphaproteobacteria</taxon>
        <taxon>Acetobacterales</taxon>
        <taxon>Acetobacteraceae</taxon>
        <taxon>Oleomonas</taxon>
    </lineage>
</organism>
<keyword evidence="1" id="KW-0489">Methyltransferase</keyword>
<dbReference type="OrthoDB" id="9806525at2"/>
<dbReference type="Gene3D" id="3.40.50.150">
    <property type="entry name" value="Vaccinia Virus protein VP39"/>
    <property type="match status" value="1"/>
</dbReference>
<name>A0A418WT94_9PROT</name>
<keyword evidence="1" id="KW-0808">Transferase</keyword>
<dbReference type="InterPro" id="IPR029063">
    <property type="entry name" value="SAM-dependent_MTases_sf"/>
</dbReference>
<evidence type="ECO:0000313" key="2">
    <source>
        <dbReference type="Proteomes" id="UP000284605"/>
    </source>
</evidence>
<keyword evidence="2" id="KW-1185">Reference proteome</keyword>
<dbReference type="AlphaFoldDB" id="A0A418WT94"/>